<comment type="cofactor">
    <cofactor evidence="9">
        <name>Mn(2+)</name>
        <dbReference type="ChEBI" id="CHEBI:29035"/>
    </cofactor>
    <text evidence="9">Binds 2 manganese ions per subunit.</text>
</comment>
<feature type="binding site" evidence="9 13">
    <location>
        <position position="443"/>
    </location>
    <ligand>
        <name>Mn(2+)</name>
        <dbReference type="ChEBI" id="CHEBI:29035"/>
        <label>2</label>
    </ligand>
</feature>
<feature type="binding site" evidence="9 12">
    <location>
        <position position="123"/>
    </location>
    <ligand>
        <name>substrate</name>
    </ligand>
</feature>
<dbReference type="OrthoDB" id="9800863at2"/>
<evidence type="ECO:0000313" key="17">
    <source>
        <dbReference type="Proteomes" id="UP000289841"/>
    </source>
</evidence>
<comment type="function">
    <text evidence="2 9">Catalyzes the interconversion of 2-phosphoglycerate and 3-phosphoglycerate.</text>
</comment>
<keyword evidence="17" id="KW-1185">Reference proteome</keyword>
<organism evidence="16 17">
    <name type="scientific">Haploplasma axanthum</name>
    <name type="common">Acholeplasma axanthum</name>
    <dbReference type="NCBI Taxonomy" id="29552"/>
    <lineage>
        <taxon>Bacteria</taxon>
        <taxon>Bacillati</taxon>
        <taxon>Mycoplasmatota</taxon>
        <taxon>Mollicutes</taxon>
        <taxon>Acholeplasmatales</taxon>
        <taxon>Acholeplasmataceae</taxon>
        <taxon>Haploplasma</taxon>
    </lineage>
</organism>
<feature type="binding site" evidence="9 12">
    <location>
        <begin position="154"/>
        <end position="155"/>
    </location>
    <ligand>
        <name>substrate</name>
    </ligand>
</feature>
<evidence type="ECO:0000256" key="9">
    <source>
        <dbReference type="HAMAP-Rule" id="MF_01038"/>
    </source>
</evidence>
<protein>
    <recommendedName>
        <fullName evidence="9 10">2,3-bisphosphoglycerate-independent phosphoglycerate mutase</fullName>
        <shortName evidence="9">BPG-independent PGAM</shortName>
        <shortName evidence="9">Phosphoglyceromutase</shortName>
        <shortName evidence="9">iPGM</shortName>
        <ecNumber evidence="9 10">5.4.2.12</ecNumber>
    </recommendedName>
</protein>
<dbReference type="SUPFAM" id="SSF64158">
    <property type="entry name" value="2,3-Bisphosphoglycerate-independent phosphoglycerate mutase, substrate-binding domain"/>
    <property type="match status" value="1"/>
</dbReference>
<comment type="catalytic activity">
    <reaction evidence="1 9">
        <text>(2R)-2-phosphoglycerate = (2R)-3-phosphoglycerate</text>
        <dbReference type="Rhea" id="RHEA:15901"/>
        <dbReference type="ChEBI" id="CHEBI:58272"/>
        <dbReference type="ChEBI" id="CHEBI:58289"/>
        <dbReference type="EC" id="5.4.2.12"/>
    </reaction>
</comment>
<dbReference type="InterPro" id="IPR006124">
    <property type="entry name" value="Metalloenzyme"/>
</dbReference>
<evidence type="ECO:0000256" key="11">
    <source>
        <dbReference type="PIRSR" id="PIRSR001492-1"/>
    </source>
</evidence>
<feature type="domain" description="BPG-independent PGAM N-terminal" evidence="15">
    <location>
        <begin position="82"/>
        <end position="299"/>
    </location>
</feature>
<feature type="binding site" evidence="9 12">
    <location>
        <position position="181"/>
    </location>
    <ligand>
        <name>substrate</name>
    </ligand>
</feature>
<evidence type="ECO:0000256" key="4">
    <source>
        <dbReference type="ARBA" id="ARBA00008819"/>
    </source>
</evidence>
<dbReference type="PIRSF" id="PIRSF001492">
    <property type="entry name" value="IPGAM"/>
    <property type="match status" value="1"/>
</dbReference>
<evidence type="ECO:0000256" key="13">
    <source>
        <dbReference type="PIRSR" id="PIRSR001492-3"/>
    </source>
</evidence>
<evidence type="ECO:0000256" key="3">
    <source>
        <dbReference type="ARBA" id="ARBA00004798"/>
    </source>
</evidence>
<comment type="similarity">
    <text evidence="4 9">Belongs to the BPG-independent phosphoglycerate mutase family.</text>
</comment>
<comment type="pathway">
    <text evidence="3 9">Carbohydrate degradation; glycolysis; pyruvate from D-glyceraldehyde 3-phosphate: step 3/5.</text>
</comment>
<accession>A0A449BF28</accession>
<feature type="binding site" evidence="9 12">
    <location>
        <position position="335"/>
    </location>
    <ligand>
        <name>substrate</name>
    </ligand>
</feature>
<feature type="binding site" evidence="9 12">
    <location>
        <begin position="252"/>
        <end position="255"/>
    </location>
    <ligand>
        <name>substrate</name>
    </ligand>
</feature>
<evidence type="ECO:0000256" key="5">
    <source>
        <dbReference type="ARBA" id="ARBA00022723"/>
    </source>
</evidence>
<keyword evidence="5 9" id="KW-0479">Metal-binding</keyword>
<dbReference type="PANTHER" id="PTHR31637:SF0">
    <property type="entry name" value="2,3-BISPHOSPHOGLYCERATE-INDEPENDENT PHOSPHOGLYCERATE MUTASE"/>
    <property type="match status" value="1"/>
</dbReference>
<keyword evidence="6 9" id="KW-0324">Glycolysis</keyword>
<sequence length="510" mass="55676">MNKRFVGLIILDGYGLAPDSPSNSVSLAKKPFMEHLLKTYPHNTLQASGEYVGLPDGQMGNSEVGHLNLGAGRVVYQSLSRINVAIKDGSFFENKAFLDAIEHVKKHNSKLHILGLVSDGGVHSHLNHINALIRLAKSHDLGNKTYLHAFMDGRDTSQKGGHNYLKTLINSGANVATVSGRYYAMDRDNNWDRVQKAYDAMVLGEGEVIADPLEGINAAYEQGLSDEFIVPFVVNKKGLINDNDAVIFANFRPDRAIRIATAISNPEGTKNFRTDGKAEFKITKELKNILFVSMMHYNEAVKGSLAFPLQQLTNIYGEVIADNNLNQLRIAETEKYAHVTFFFDGGKERELKGASRILIESPKVATYDLKPEMGAYEIRDKAVAAIKSKNFDTMILNFANPDMVGHTGSVEATTRAVEVVDECAKDVVDAILSIGGVAIVLADHGNAEEMRTSTGEPQTAHTTNLVPVIVTDTDYVVGNGALCDVAPTMLDLLGVKQPKEMTGKSLVTKK</sequence>
<dbReference type="KEGG" id="aaxa:NCTC10138_01423"/>
<gene>
    <name evidence="16" type="primary">pgm</name>
    <name evidence="9" type="synonym">gpmI</name>
    <name evidence="16" type="ORF">NCTC10138_01423</name>
</gene>
<dbReference type="UniPathway" id="UPA00109">
    <property type="reaction ID" value="UER00186"/>
</dbReference>
<dbReference type="GO" id="GO:0004619">
    <property type="term" value="F:phosphoglycerate mutase activity"/>
    <property type="evidence" value="ECO:0007669"/>
    <property type="project" value="UniProtKB-UniRule"/>
</dbReference>
<keyword evidence="8 9" id="KW-0413">Isomerase</keyword>
<dbReference type="GO" id="GO:0006007">
    <property type="term" value="P:glucose catabolic process"/>
    <property type="evidence" value="ECO:0007669"/>
    <property type="project" value="InterPro"/>
</dbReference>
<dbReference type="Proteomes" id="UP000289841">
    <property type="component" value="Chromosome"/>
</dbReference>
<dbReference type="InterPro" id="IPR036646">
    <property type="entry name" value="PGAM_B_sf"/>
</dbReference>
<evidence type="ECO:0000256" key="2">
    <source>
        <dbReference type="ARBA" id="ARBA00002315"/>
    </source>
</evidence>
<dbReference type="GO" id="GO:0006096">
    <property type="term" value="P:glycolytic process"/>
    <property type="evidence" value="ECO:0007669"/>
    <property type="project" value="UniProtKB-UniRule"/>
</dbReference>
<dbReference type="FunFam" id="3.40.1450.10:FF:000002">
    <property type="entry name" value="2,3-bisphosphoglycerate-independent phosphoglycerate mutase"/>
    <property type="match status" value="1"/>
</dbReference>
<feature type="binding site" evidence="9 13">
    <location>
        <position position="461"/>
    </location>
    <ligand>
        <name>Mn(2+)</name>
        <dbReference type="ChEBI" id="CHEBI:29035"/>
        <label>1</label>
    </ligand>
</feature>
<evidence type="ECO:0000259" key="15">
    <source>
        <dbReference type="Pfam" id="PF06415"/>
    </source>
</evidence>
<feature type="binding site" evidence="9 12">
    <location>
        <position position="187"/>
    </location>
    <ligand>
        <name>substrate</name>
    </ligand>
</feature>
<dbReference type="InterPro" id="IPR011258">
    <property type="entry name" value="BPG-indep_PGM_N"/>
</dbReference>
<dbReference type="Gene3D" id="3.40.1450.10">
    <property type="entry name" value="BPG-independent phosphoglycerate mutase, domain B"/>
    <property type="match status" value="1"/>
</dbReference>
<evidence type="ECO:0000259" key="14">
    <source>
        <dbReference type="Pfam" id="PF01676"/>
    </source>
</evidence>
<dbReference type="PANTHER" id="PTHR31637">
    <property type="entry name" value="2,3-BISPHOSPHOGLYCERATE-INDEPENDENT PHOSPHOGLYCERATE MUTASE"/>
    <property type="match status" value="1"/>
</dbReference>
<evidence type="ECO:0000256" key="7">
    <source>
        <dbReference type="ARBA" id="ARBA00023211"/>
    </source>
</evidence>
<evidence type="ECO:0000256" key="8">
    <source>
        <dbReference type="ARBA" id="ARBA00023235"/>
    </source>
</evidence>
<evidence type="ECO:0000313" key="16">
    <source>
        <dbReference type="EMBL" id="VEU81032.1"/>
    </source>
</evidence>
<dbReference type="GO" id="GO:0005829">
    <property type="term" value="C:cytosol"/>
    <property type="evidence" value="ECO:0007669"/>
    <property type="project" value="TreeGrafter"/>
</dbReference>
<dbReference type="Pfam" id="PF01676">
    <property type="entry name" value="Metalloenzyme"/>
    <property type="match status" value="1"/>
</dbReference>
<dbReference type="RefSeq" id="WP_026389949.1">
    <property type="nucleotide sequence ID" value="NZ_LR215048.1"/>
</dbReference>
<dbReference type="HAMAP" id="MF_01038">
    <property type="entry name" value="GpmI"/>
    <property type="match status" value="1"/>
</dbReference>
<dbReference type="AlphaFoldDB" id="A0A449BF28"/>
<proteinExistence type="inferred from homology"/>
<dbReference type="EC" id="5.4.2.12" evidence="9 10"/>
<evidence type="ECO:0000256" key="12">
    <source>
        <dbReference type="PIRSR" id="PIRSR001492-2"/>
    </source>
</evidence>
<name>A0A449BF28_HAPAX</name>
<feature type="binding site" evidence="9 13">
    <location>
        <position position="402"/>
    </location>
    <ligand>
        <name>Mn(2+)</name>
        <dbReference type="ChEBI" id="CHEBI:29035"/>
        <label>1</label>
    </ligand>
</feature>
<keyword evidence="7 9" id="KW-0464">Manganese</keyword>
<dbReference type="SUPFAM" id="SSF53649">
    <property type="entry name" value="Alkaline phosphatase-like"/>
    <property type="match status" value="1"/>
</dbReference>
<evidence type="ECO:0000256" key="6">
    <source>
        <dbReference type="ARBA" id="ARBA00023152"/>
    </source>
</evidence>
<feature type="binding site" evidence="9 13">
    <location>
        <position position="444"/>
    </location>
    <ligand>
        <name>Mn(2+)</name>
        <dbReference type="ChEBI" id="CHEBI:29035"/>
        <label>2</label>
    </ligand>
</feature>
<feature type="binding site" evidence="9 13">
    <location>
        <position position="12"/>
    </location>
    <ligand>
        <name>Mn(2+)</name>
        <dbReference type="ChEBI" id="CHEBI:29035"/>
        <label>2</label>
    </ligand>
</feature>
<evidence type="ECO:0000256" key="1">
    <source>
        <dbReference type="ARBA" id="ARBA00000370"/>
    </source>
</evidence>
<evidence type="ECO:0000256" key="10">
    <source>
        <dbReference type="NCBIfam" id="TIGR01307"/>
    </source>
</evidence>
<dbReference type="STRING" id="1278311.GCA_000428705_00114"/>
<feature type="binding site" evidence="9 13">
    <location>
        <position position="62"/>
    </location>
    <ligand>
        <name>Mn(2+)</name>
        <dbReference type="ChEBI" id="CHEBI:29035"/>
        <label>2</label>
    </ligand>
</feature>
<dbReference type="Pfam" id="PF06415">
    <property type="entry name" value="iPGM_N"/>
    <property type="match status" value="1"/>
</dbReference>
<comment type="subunit">
    <text evidence="9">Monomer.</text>
</comment>
<reference evidence="16 17" key="1">
    <citation type="submission" date="2019-01" db="EMBL/GenBank/DDBJ databases">
        <authorList>
            <consortium name="Pathogen Informatics"/>
        </authorList>
    </citation>
    <scope>NUCLEOTIDE SEQUENCE [LARGE SCALE GENOMIC DNA]</scope>
    <source>
        <strain evidence="16 17">NCTC10138</strain>
    </source>
</reference>
<feature type="active site" description="Phosphoserine intermediate" evidence="9 11">
    <location>
        <position position="62"/>
    </location>
</feature>
<feature type="binding site" evidence="9 13">
    <location>
        <position position="406"/>
    </location>
    <ligand>
        <name>Mn(2+)</name>
        <dbReference type="ChEBI" id="CHEBI:29035"/>
        <label>1</label>
    </ligand>
</feature>
<dbReference type="EMBL" id="LR215048">
    <property type="protein sequence ID" value="VEU81032.1"/>
    <property type="molecule type" value="Genomic_DNA"/>
</dbReference>
<dbReference type="Gene3D" id="3.40.720.10">
    <property type="entry name" value="Alkaline Phosphatase, subunit A"/>
    <property type="match status" value="1"/>
</dbReference>
<dbReference type="NCBIfam" id="TIGR01307">
    <property type="entry name" value="pgm_bpd_ind"/>
    <property type="match status" value="1"/>
</dbReference>
<dbReference type="InterPro" id="IPR017850">
    <property type="entry name" value="Alkaline_phosphatase_core_sf"/>
</dbReference>
<dbReference type="GO" id="GO:0030145">
    <property type="term" value="F:manganese ion binding"/>
    <property type="evidence" value="ECO:0007669"/>
    <property type="project" value="UniProtKB-UniRule"/>
</dbReference>
<dbReference type="InterPro" id="IPR005995">
    <property type="entry name" value="Pgm_bpd_ind"/>
</dbReference>
<feature type="domain" description="Metalloenzyme" evidence="14">
    <location>
        <begin position="6"/>
        <end position="496"/>
    </location>
</feature>
<dbReference type="CDD" id="cd16010">
    <property type="entry name" value="iPGM"/>
    <property type="match status" value="1"/>
</dbReference>